<gene>
    <name evidence="2" type="ORF">TIFTF001_003058</name>
</gene>
<name>A0AA87ZFX7_FICCA</name>
<comment type="caution">
    <text evidence="2">The sequence shown here is derived from an EMBL/GenBank/DDBJ whole genome shotgun (WGS) entry which is preliminary data.</text>
</comment>
<dbReference type="GO" id="GO:0016747">
    <property type="term" value="F:acyltransferase activity, transferring groups other than amino-acyl groups"/>
    <property type="evidence" value="ECO:0007669"/>
    <property type="project" value="TreeGrafter"/>
</dbReference>
<protein>
    <submittedName>
        <fullName evidence="2">Uncharacterized protein</fullName>
    </submittedName>
</protein>
<dbReference type="PANTHER" id="PTHR31642:SF299">
    <property type="entry name" value="OS02G0653400 PROTEIN"/>
    <property type="match status" value="1"/>
</dbReference>
<comment type="similarity">
    <text evidence="1">Belongs to the plant acyltransferase family.</text>
</comment>
<keyword evidence="3" id="KW-1185">Reference proteome</keyword>
<evidence type="ECO:0000313" key="2">
    <source>
        <dbReference type="EMBL" id="GMN31020.1"/>
    </source>
</evidence>
<dbReference type="Proteomes" id="UP001187192">
    <property type="component" value="Unassembled WGS sequence"/>
</dbReference>
<proteinExistence type="inferred from homology"/>
<evidence type="ECO:0000313" key="3">
    <source>
        <dbReference type="Proteomes" id="UP001187192"/>
    </source>
</evidence>
<dbReference type="PANTHER" id="PTHR31642">
    <property type="entry name" value="TRICHOTHECENE 3-O-ACETYLTRANSFERASE"/>
    <property type="match status" value="1"/>
</dbReference>
<dbReference type="AlphaFoldDB" id="A0AA87ZFX7"/>
<dbReference type="Pfam" id="PF02458">
    <property type="entry name" value="Transferase"/>
    <property type="match status" value="1"/>
</dbReference>
<sequence>MGNYSNAIPNIQIESLLSVSPSKFTDPRQVRRVSADGSSADPFGSDILGGCLSVLLYYNQTCPEDSGWLHAGWIKESLGKALLEQPIFCGRLRKIGANAGDHDKRLEIVSNDSGIRLVEARMPLTLAEFLGSKSLQDAETELVFWKDIDREDPNFSPLFYLQVTNFEGGGYSFGISSSLLLADFLFKELSFLKRWAEIHNNIMLSSPKTESPIYYLPKFKRDVGSTACVFGSSPSKKTGKTAIFNVRNSESKLITSSLALLCVEEIESKLTSDDHKSASEYFSLFVNEPGNVKVEKCSKLGIVKANLGLDKMGVTSSNWDELIGANEVEFRKGNRPVHVSFWVGSVSGNLDQIVMAIPSSEKGISGGKILVTIPNAKQI</sequence>
<evidence type="ECO:0000256" key="1">
    <source>
        <dbReference type="ARBA" id="ARBA00009861"/>
    </source>
</evidence>
<reference evidence="2" key="1">
    <citation type="submission" date="2023-07" db="EMBL/GenBank/DDBJ databases">
        <title>draft genome sequence of fig (Ficus carica).</title>
        <authorList>
            <person name="Takahashi T."/>
            <person name="Nishimura K."/>
        </authorList>
    </citation>
    <scope>NUCLEOTIDE SEQUENCE</scope>
</reference>
<dbReference type="Gene3D" id="3.30.559.10">
    <property type="entry name" value="Chloramphenicol acetyltransferase-like domain"/>
    <property type="match status" value="1"/>
</dbReference>
<dbReference type="InterPro" id="IPR023213">
    <property type="entry name" value="CAT-like_dom_sf"/>
</dbReference>
<accession>A0AA87ZFX7</accession>
<organism evidence="2 3">
    <name type="scientific">Ficus carica</name>
    <name type="common">Common fig</name>
    <dbReference type="NCBI Taxonomy" id="3494"/>
    <lineage>
        <taxon>Eukaryota</taxon>
        <taxon>Viridiplantae</taxon>
        <taxon>Streptophyta</taxon>
        <taxon>Embryophyta</taxon>
        <taxon>Tracheophyta</taxon>
        <taxon>Spermatophyta</taxon>
        <taxon>Magnoliopsida</taxon>
        <taxon>eudicotyledons</taxon>
        <taxon>Gunneridae</taxon>
        <taxon>Pentapetalae</taxon>
        <taxon>rosids</taxon>
        <taxon>fabids</taxon>
        <taxon>Rosales</taxon>
        <taxon>Moraceae</taxon>
        <taxon>Ficeae</taxon>
        <taxon>Ficus</taxon>
    </lineage>
</organism>
<dbReference type="EMBL" id="BTGU01000003">
    <property type="protein sequence ID" value="GMN31020.1"/>
    <property type="molecule type" value="Genomic_DNA"/>
</dbReference>
<dbReference type="InterPro" id="IPR050317">
    <property type="entry name" value="Plant_Fungal_Acyltransferase"/>
</dbReference>